<organism evidence="2 3">
    <name type="scientific">Flavobacterium stagni</name>
    <dbReference type="NCBI Taxonomy" id="2506421"/>
    <lineage>
        <taxon>Bacteria</taxon>
        <taxon>Pseudomonadati</taxon>
        <taxon>Bacteroidota</taxon>
        <taxon>Flavobacteriia</taxon>
        <taxon>Flavobacteriales</taxon>
        <taxon>Flavobacteriaceae</taxon>
        <taxon>Flavobacterium</taxon>
    </lineage>
</organism>
<gene>
    <name evidence="2" type="ORF">EQG61_08800</name>
</gene>
<reference evidence="3" key="1">
    <citation type="submission" date="2019-01" db="EMBL/GenBank/DDBJ databases">
        <title>Cytophagaceae bacterium strain CAR-16.</title>
        <authorList>
            <person name="Chen W.-M."/>
        </authorList>
    </citation>
    <scope>NUCLEOTIDE SEQUENCE [LARGE SCALE GENOMIC DNA]</scope>
    <source>
        <strain evidence="3">WWJ-16</strain>
    </source>
</reference>
<feature type="transmembrane region" description="Helical" evidence="1">
    <location>
        <begin position="69"/>
        <end position="87"/>
    </location>
</feature>
<keyword evidence="1" id="KW-0472">Membrane</keyword>
<name>A0A4Q1KAP6_9FLAO</name>
<evidence type="ECO:0000256" key="1">
    <source>
        <dbReference type="SAM" id="Phobius"/>
    </source>
</evidence>
<evidence type="ECO:0000313" key="3">
    <source>
        <dbReference type="Proteomes" id="UP000289857"/>
    </source>
</evidence>
<evidence type="ECO:0000313" key="2">
    <source>
        <dbReference type="EMBL" id="RXR22667.1"/>
    </source>
</evidence>
<dbReference type="EMBL" id="SBKN01000004">
    <property type="protein sequence ID" value="RXR22667.1"/>
    <property type="molecule type" value="Genomic_DNA"/>
</dbReference>
<protein>
    <submittedName>
        <fullName evidence="2">DUF2752 domain-containing protein</fullName>
    </submittedName>
</protein>
<dbReference type="InterPro" id="IPR021215">
    <property type="entry name" value="DUF2752"/>
</dbReference>
<keyword evidence="3" id="KW-1185">Reference proteome</keyword>
<keyword evidence="1" id="KW-0812">Transmembrane</keyword>
<proteinExistence type="predicted"/>
<sequence>MEEHMLPCLFKQTFGFDCMGCGLQRSIYLLSQGRLWDAFQMYPAIYTLIALLGFVVKFAFQPTPKNGRIVILLAVLNAIVILMAYLIKMRNFFF</sequence>
<dbReference type="Proteomes" id="UP000289857">
    <property type="component" value="Unassembled WGS sequence"/>
</dbReference>
<accession>A0A4Q1KAP6</accession>
<dbReference type="Pfam" id="PF10825">
    <property type="entry name" value="DUF2752"/>
    <property type="match status" value="1"/>
</dbReference>
<keyword evidence="1" id="KW-1133">Transmembrane helix</keyword>
<dbReference type="RefSeq" id="WP_129461552.1">
    <property type="nucleotide sequence ID" value="NZ_SBKN01000004.1"/>
</dbReference>
<feature type="transmembrane region" description="Helical" evidence="1">
    <location>
        <begin position="39"/>
        <end position="60"/>
    </location>
</feature>
<dbReference type="OrthoDB" id="9815897at2"/>
<dbReference type="AlphaFoldDB" id="A0A4Q1KAP6"/>
<comment type="caution">
    <text evidence="2">The sequence shown here is derived from an EMBL/GenBank/DDBJ whole genome shotgun (WGS) entry which is preliminary data.</text>
</comment>